<accession>A0A0C2BYW1</accession>
<name>A0A0C2BYW1_9BURK</name>
<dbReference type="InterPro" id="IPR011006">
    <property type="entry name" value="CheY-like_superfamily"/>
</dbReference>
<feature type="domain" description="GGDEF" evidence="6">
    <location>
        <begin position="357"/>
        <end position="490"/>
    </location>
</feature>
<feature type="domain" description="PAS" evidence="4">
    <location>
        <begin position="201"/>
        <end position="272"/>
    </location>
</feature>
<dbReference type="GO" id="GO:0071111">
    <property type="term" value="F:cyclic-guanylate-specific phosphodiesterase activity"/>
    <property type="evidence" value="ECO:0007669"/>
    <property type="project" value="UniProtKB-EC"/>
</dbReference>
<dbReference type="Gene3D" id="3.20.20.450">
    <property type="entry name" value="EAL domain"/>
    <property type="match status" value="1"/>
</dbReference>
<dbReference type="InterPro" id="IPR052155">
    <property type="entry name" value="Biofilm_reg_signaling"/>
</dbReference>
<dbReference type="InterPro" id="IPR000160">
    <property type="entry name" value="GGDEF_dom"/>
</dbReference>
<evidence type="ECO:0000259" key="4">
    <source>
        <dbReference type="PROSITE" id="PS50112"/>
    </source>
</evidence>
<dbReference type="Gene3D" id="3.30.70.270">
    <property type="match status" value="1"/>
</dbReference>
<dbReference type="OrthoDB" id="9813903at2"/>
<dbReference type="CDD" id="cd01949">
    <property type="entry name" value="GGDEF"/>
    <property type="match status" value="1"/>
</dbReference>
<proteinExistence type="predicted"/>
<dbReference type="PROSITE" id="PS50112">
    <property type="entry name" value="PAS"/>
    <property type="match status" value="1"/>
</dbReference>
<dbReference type="PANTHER" id="PTHR44757:SF2">
    <property type="entry name" value="BIOFILM ARCHITECTURE MAINTENANCE PROTEIN MBAA"/>
    <property type="match status" value="1"/>
</dbReference>
<dbReference type="NCBIfam" id="TIGR00229">
    <property type="entry name" value="sensory_box"/>
    <property type="match status" value="1"/>
</dbReference>
<dbReference type="SMART" id="SM00448">
    <property type="entry name" value="REC"/>
    <property type="match status" value="1"/>
</dbReference>
<keyword evidence="2" id="KW-0597">Phosphoprotein</keyword>
<evidence type="ECO:0000259" key="5">
    <source>
        <dbReference type="PROSITE" id="PS50883"/>
    </source>
</evidence>
<dbReference type="FunFam" id="3.30.70.270:FF:000001">
    <property type="entry name" value="Diguanylate cyclase domain protein"/>
    <property type="match status" value="1"/>
</dbReference>
<dbReference type="SUPFAM" id="SSF141868">
    <property type="entry name" value="EAL domain-like"/>
    <property type="match status" value="1"/>
</dbReference>
<dbReference type="PROSITE" id="PS50887">
    <property type="entry name" value="GGDEF"/>
    <property type="match status" value="1"/>
</dbReference>
<dbReference type="STRING" id="709839.TSA66_23945"/>
<dbReference type="FunFam" id="3.20.20.450:FF:000001">
    <property type="entry name" value="Cyclic di-GMP phosphodiesterase yahA"/>
    <property type="match status" value="1"/>
</dbReference>
<dbReference type="GO" id="GO:0071732">
    <property type="term" value="P:cellular response to nitric oxide"/>
    <property type="evidence" value="ECO:0007669"/>
    <property type="project" value="UniProtKB-ARBA"/>
</dbReference>
<dbReference type="PROSITE" id="PS50110">
    <property type="entry name" value="RESPONSE_REGULATORY"/>
    <property type="match status" value="1"/>
</dbReference>
<dbReference type="RefSeq" id="WP_040041821.1">
    <property type="nucleotide sequence ID" value="NZ_JWJG01000028.1"/>
</dbReference>
<dbReference type="Pfam" id="PF13426">
    <property type="entry name" value="PAS_9"/>
    <property type="match status" value="1"/>
</dbReference>
<evidence type="ECO:0000313" key="7">
    <source>
        <dbReference type="EMBL" id="KIF83196.1"/>
    </source>
</evidence>
<dbReference type="SMART" id="SM00091">
    <property type="entry name" value="PAS"/>
    <property type="match status" value="1"/>
</dbReference>
<dbReference type="Gene3D" id="3.40.50.2300">
    <property type="match status" value="1"/>
</dbReference>
<dbReference type="EMBL" id="JWJG01000028">
    <property type="protein sequence ID" value="KIF83196.1"/>
    <property type="molecule type" value="Genomic_DNA"/>
</dbReference>
<dbReference type="CDD" id="cd19920">
    <property type="entry name" value="REC_PA4781-like"/>
    <property type="match status" value="1"/>
</dbReference>
<dbReference type="InterPro" id="IPR000014">
    <property type="entry name" value="PAS"/>
</dbReference>
<feature type="domain" description="Response regulatory" evidence="3">
    <location>
        <begin position="13"/>
        <end position="129"/>
    </location>
</feature>
<feature type="domain" description="EAL" evidence="5">
    <location>
        <begin position="499"/>
        <end position="753"/>
    </location>
</feature>
<dbReference type="AlphaFoldDB" id="A0A0C2BYW1"/>
<dbReference type="PROSITE" id="PS50883">
    <property type="entry name" value="EAL"/>
    <property type="match status" value="1"/>
</dbReference>
<dbReference type="InterPro" id="IPR043128">
    <property type="entry name" value="Rev_trsase/Diguanyl_cyclase"/>
</dbReference>
<evidence type="ECO:0000259" key="6">
    <source>
        <dbReference type="PROSITE" id="PS50887"/>
    </source>
</evidence>
<dbReference type="SMART" id="SM00267">
    <property type="entry name" value="GGDEF"/>
    <property type="match status" value="1"/>
</dbReference>
<comment type="catalytic activity">
    <reaction evidence="1">
        <text>3',3'-c-di-GMP + H2O = 5'-phosphoguanylyl(3'-&gt;5')guanosine + H(+)</text>
        <dbReference type="Rhea" id="RHEA:24902"/>
        <dbReference type="ChEBI" id="CHEBI:15377"/>
        <dbReference type="ChEBI" id="CHEBI:15378"/>
        <dbReference type="ChEBI" id="CHEBI:58754"/>
        <dbReference type="ChEBI" id="CHEBI:58805"/>
        <dbReference type="EC" id="3.1.4.52"/>
    </reaction>
    <physiologicalReaction direction="left-to-right" evidence="1">
        <dbReference type="Rhea" id="RHEA:24903"/>
    </physiologicalReaction>
</comment>
<dbReference type="CDD" id="cd00130">
    <property type="entry name" value="PAS"/>
    <property type="match status" value="1"/>
</dbReference>
<dbReference type="GO" id="GO:0000160">
    <property type="term" value="P:phosphorelay signal transduction system"/>
    <property type="evidence" value="ECO:0007669"/>
    <property type="project" value="InterPro"/>
</dbReference>
<gene>
    <name evidence="7" type="ORF">TSA66_23945</name>
</gene>
<keyword evidence="8" id="KW-1185">Reference proteome</keyword>
<dbReference type="Gene3D" id="3.30.450.20">
    <property type="entry name" value="PAS domain"/>
    <property type="match status" value="1"/>
</dbReference>
<dbReference type="SMART" id="SM00052">
    <property type="entry name" value="EAL"/>
    <property type="match status" value="1"/>
</dbReference>
<reference evidence="7 8" key="1">
    <citation type="submission" date="2014-12" db="EMBL/GenBank/DDBJ databases">
        <title>Denitrispirillum autotrophicum gen. nov., sp. nov., Denitrifying, Facultatively Autotrophic Bacteria Isolated from Rice Paddy Soil.</title>
        <authorList>
            <person name="Ishii S."/>
            <person name="Ashida N."/>
            <person name="Ohno H."/>
            <person name="Otsuka S."/>
            <person name="Yokota A."/>
            <person name="Senoo K."/>
        </authorList>
    </citation>
    <scope>NUCLEOTIDE SEQUENCE [LARGE SCALE GENOMIC DNA]</scope>
    <source>
        <strain evidence="7 8">TSA66</strain>
    </source>
</reference>
<dbReference type="SUPFAM" id="SSF55785">
    <property type="entry name" value="PYP-like sensor domain (PAS domain)"/>
    <property type="match status" value="1"/>
</dbReference>
<dbReference type="SUPFAM" id="SSF55073">
    <property type="entry name" value="Nucleotide cyclase"/>
    <property type="match status" value="1"/>
</dbReference>
<evidence type="ECO:0000313" key="8">
    <source>
        <dbReference type="Proteomes" id="UP000031572"/>
    </source>
</evidence>
<evidence type="ECO:0000256" key="1">
    <source>
        <dbReference type="ARBA" id="ARBA00051114"/>
    </source>
</evidence>
<comment type="caution">
    <text evidence="7">The sequence shown here is derived from an EMBL/GenBank/DDBJ whole genome shotgun (WGS) entry which is preliminary data.</text>
</comment>
<sequence>MTPRPASALQGQTILMVDDTPANLGVLAHVLEEHGLTVVVAQDGEEAIARAERVRPNLILLDVMMPGIDGFETCRQLKAHPGLHGIPVIFMTAMAENSDKLRGFEVGGVDYVTKPFQIEEVLARINTHLMLCQVQTRLSEQNDKLQKEVALRRQIETHLQTAYEQLEERVAQRTDELARANAQLTAEINERMRVEHSLRKSEARIRRLVDSNIIGIFFWTPDGALTEANDAFLQLLGYTQQDLRDGGVRFEQISPPEYTALLKQEEEEIRRTGSLQPFEKEYVHRDGHRVPVLVGAVFINGGQDEGVAFVLDLSQHKEAEERIRYMADHDTLTGLPNRALLQDRLQQALAHAHRTQTEVAVLFIDLDYFKHINDSLGHQVGDSLLRIVADRLKHCVREGDSVARLGGDEFVLTLPLITDSADVALVAQKALEALDAPFHCEGHELHVSASIGISMYPDDGTDVESLMRTADTAMYHAKEKGRGNYQFFTSSLNRAAQRRLAMSNSLRHALARNEFTLFYQPQVELESGTIFSAEALLRWRQPGKVPVTCNEFVTLAEETGLILPIGEWVLREACMQLKRWHELGYTNLVIAVNLSARQFFQPNFLGTIRQALDDSGIPASCLDLEITESMLMQRSEDNVAMLKRLSGMGVKLSIDDFGTGYSSLAYLQRFPVDALKIDRSFISGIGQDSNDTALVTAIISMAHSLRLKVLAEGVETPEQISFLRSHGCLSAQGYFYSEAVSSDEFTKLLLRQQRTVDA</sequence>
<dbReference type="Pfam" id="PF00563">
    <property type="entry name" value="EAL"/>
    <property type="match status" value="1"/>
</dbReference>
<dbReference type="CDD" id="cd01948">
    <property type="entry name" value="EAL"/>
    <property type="match status" value="1"/>
</dbReference>
<dbReference type="InterPro" id="IPR001633">
    <property type="entry name" value="EAL_dom"/>
</dbReference>
<dbReference type="InterPro" id="IPR035965">
    <property type="entry name" value="PAS-like_dom_sf"/>
</dbReference>
<dbReference type="Proteomes" id="UP000031572">
    <property type="component" value="Unassembled WGS sequence"/>
</dbReference>
<feature type="modified residue" description="4-aspartylphosphate" evidence="2">
    <location>
        <position position="62"/>
    </location>
</feature>
<dbReference type="NCBIfam" id="TIGR00254">
    <property type="entry name" value="GGDEF"/>
    <property type="match status" value="1"/>
</dbReference>
<dbReference type="Pfam" id="PF00990">
    <property type="entry name" value="GGDEF"/>
    <property type="match status" value="1"/>
</dbReference>
<dbReference type="InterPro" id="IPR001789">
    <property type="entry name" value="Sig_transdc_resp-reg_receiver"/>
</dbReference>
<dbReference type="InterPro" id="IPR029787">
    <property type="entry name" value="Nucleotide_cyclase"/>
</dbReference>
<dbReference type="PANTHER" id="PTHR44757">
    <property type="entry name" value="DIGUANYLATE CYCLASE DGCP"/>
    <property type="match status" value="1"/>
</dbReference>
<evidence type="ECO:0008006" key="9">
    <source>
        <dbReference type="Google" id="ProtNLM"/>
    </source>
</evidence>
<dbReference type="InterPro" id="IPR035919">
    <property type="entry name" value="EAL_sf"/>
</dbReference>
<dbReference type="Pfam" id="PF00072">
    <property type="entry name" value="Response_reg"/>
    <property type="match status" value="1"/>
</dbReference>
<evidence type="ECO:0000259" key="3">
    <source>
        <dbReference type="PROSITE" id="PS50110"/>
    </source>
</evidence>
<evidence type="ECO:0000256" key="2">
    <source>
        <dbReference type="PROSITE-ProRule" id="PRU00169"/>
    </source>
</evidence>
<protein>
    <recommendedName>
        <fullName evidence="9">Diguanylate cyclase</fullName>
    </recommendedName>
</protein>
<organism evidence="7 8">
    <name type="scientific">Noviherbaspirillum autotrophicum</name>
    <dbReference type="NCBI Taxonomy" id="709839"/>
    <lineage>
        <taxon>Bacteria</taxon>
        <taxon>Pseudomonadati</taxon>
        <taxon>Pseudomonadota</taxon>
        <taxon>Betaproteobacteria</taxon>
        <taxon>Burkholderiales</taxon>
        <taxon>Oxalobacteraceae</taxon>
        <taxon>Noviherbaspirillum</taxon>
    </lineage>
</organism>
<dbReference type="SUPFAM" id="SSF52172">
    <property type="entry name" value="CheY-like"/>
    <property type="match status" value="1"/>
</dbReference>